<dbReference type="OrthoDB" id="2506519at2759"/>
<dbReference type="Proteomes" id="UP000765509">
    <property type="component" value="Unassembled WGS sequence"/>
</dbReference>
<dbReference type="AlphaFoldDB" id="A0A9Q3IEC8"/>
<organism evidence="1 2">
    <name type="scientific">Austropuccinia psidii MF-1</name>
    <dbReference type="NCBI Taxonomy" id="1389203"/>
    <lineage>
        <taxon>Eukaryota</taxon>
        <taxon>Fungi</taxon>
        <taxon>Dikarya</taxon>
        <taxon>Basidiomycota</taxon>
        <taxon>Pucciniomycotina</taxon>
        <taxon>Pucciniomycetes</taxon>
        <taxon>Pucciniales</taxon>
        <taxon>Sphaerophragmiaceae</taxon>
        <taxon>Austropuccinia</taxon>
    </lineage>
</organism>
<evidence type="ECO:0000313" key="2">
    <source>
        <dbReference type="Proteomes" id="UP000765509"/>
    </source>
</evidence>
<protein>
    <submittedName>
        <fullName evidence="1">Uncharacterized protein</fullName>
    </submittedName>
</protein>
<dbReference type="EMBL" id="AVOT02040391">
    <property type="protein sequence ID" value="MBW0535599.1"/>
    <property type="molecule type" value="Genomic_DNA"/>
</dbReference>
<keyword evidence="2" id="KW-1185">Reference proteome</keyword>
<proteinExistence type="predicted"/>
<evidence type="ECO:0000313" key="1">
    <source>
        <dbReference type="EMBL" id="MBW0535599.1"/>
    </source>
</evidence>
<comment type="caution">
    <text evidence="1">The sequence shown here is derived from an EMBL/GenBank/DDBJ whole genome shotgun (WGS) entry which is preliminary data.</text>
</comment>
<reference evidence="1" key="1">
    <citation type="submission" date="2021-03" db="EMBL/GenBank/DDBJ databases">
        <title>Draft genome sequence of rust myrtle Austropuccinia psidii MF-1, a brazilian biotype.</title>
        <authorList>
            <person name="Quecine M.C."/>
            <person name="Pachon D.M.R."/>
            <person name="Bonatelli M.L."/>
            <person name="Correr F.H."/>
            <person name="Franceschini L.M."/>
            <person name="Leite T.F."/>
            <person name="Margarido G.R.A."/>
            <person name="Almeida C.A."/>
            <person name="Ferrarezi J.A."/>
            <person name="Labate C.A."/>
        </authorList>
    </citation>
    <scope>NUCLEOTIDE SEQUENCE</scope>
    <source>
        <strain evidence="1">MF-1</strain>
    </source>
</reference>
<name>A0A9Q3IEC8_9BASI</name>
<accession>A0A9Q3IEC8</accession>
<sequence length="199" mass="23091">MHNWFEGVLQHHFLTLWGFNLHLQKHYAKPEDIECSDLLQEDIIMYNNEEQDNNLEENDTNSGYLSEDIKNIICKHIGDVVVTKGVTRVSSLVGKSQNGKFKASEWKSLFSVYLPMIFFEAILRANSNYNSMRLDNHNLILNLCALVQCTNIVSSKVIKKEDSSKFSQHYNTYQKTLLNLFTECQIVPNHHYQSTFHSS</sequence>
<gene>
    <name evidence="1" type="ORF">O181_075314</name>
</gene>